<dbReference type="Pfam" id="PF13359">
    <property type="entry name" value="DDE_Tnp_4"/>
    <property type="match status" value="1"/>
</dbReference>
<keyword evidence="7" id="KW-0539">Nucleus</keyword>
<dbReference type="AlphaFoldDB" id="A0A9P0KB72"/>
<evidence type="ECO:0000256" key="5">
    <source>
        <dbReference type="ARBA" id="ARBA00022723"/>
    </source>
</evidence>
<evidence type="ECO:0000259" key="8">
    <source>
        <dbReference type="Pfam" id="PF13359"/>
    </source>
</evidence>
<dbReference type="GO" id="GO:0046872">
    <property type="term" value="F:metal ion binding"/>
    <property type="evidence" value="ECO:0007669"/>
    <property type="project" value="UniProtKB-KW"/>
</dbReference>
<comment type="cofactor">
    <cofactor evidence="1">
        <name>a divalent metal cation</name>
        <dbReference type="ChEBI" id="CHEBI:60240"/>
    </cofactor>
</comment>
<dbReference type="PANTHER" id="PTHR22930">
    <property type="match status" value="1"/>
</dbReference>
<dbReference type="PANTHER" id="PTHR22930:SF269">
    <property type="entry name" value="NUCLEASE HARBI1-LIKE PROTEIN"/>
    <property type="match status" value="1"/>
</dbReference>
<dbReference type="OrthoDB" id="6749593at2759"/>
<dbReference type="GO" id="GO:0016787">
    <property type="term" value="F:hydrolase activity"/>
    <property type="evidence" value="ECO:0007669"/>
    <property type="project" value="UniProtKB-KW"/>
</dbReference>
<dbReference type="InterPro" id="IPR027806">
    <property type="entry name" value="HARBI1_dom"/>
</dbReference>
<comment type="similarity">
    <text evidence="3">Belongs to the HARBI1 family.</text>
</comment>
<keyword evidence="4" id="KW-0540">Nuclease</keyword>
<evidence type="ECO:0000256" key="2">
    <source>
        <dbReference type="ARBA" id="ARBA00004123"/>
    </source>
</evidence>
<dbReference type="EMBL" id="CAKOFQ010006742">
    <property type="protein sequence ID" value="CAH1967247.1"/>
    <property type="molecule type" value="Genomic_DNA"/>
</dbReference>
<evidence type="ECO:0000256" key="7">
    <source>
        <dbReference type="ARBA" id="ARBA00023242"/>
    </source>
</evidence>
<name>A0A9P0KB72_ACAOB</name>
<evidence type="ECO:0000313" key="10">
    <source>
        <dbReference type="Proteomes" id="UP001152888"/>
    </source>
</evidence>
<evidence type="ECO:0000256" key="3">
    <source>
        <dbReference type="ARBA" id="ARBA00006958"/>
    </source>
</evidence>
<comment type="caution">
    <text evidence="9">The sequence shown here is derived from an EMBL/GenBank/DDBJ whole genome shotgun (WGS) entry which is preliminary data.</text>
</comment>
<dbReference type="InterPro" id="IPR045249">
    <property type="entry name" value="HARBI1-like"/>
</dbReference>
<dbReference type="Proteomes" id="UP001152888">
    <property type="component" value="Unassembled WGS sequence"/>
</dbReference>
<organism evidence="9 10">
    <name type="scientific">Acanthoscelides obtectus</name>
    <name type="common">Bean weevil</name>
    <name type="synonym">Bruchus obtectus</name>
    <dbReference type="NCBI Taxonomy" id="200917"/>
    <lineage>
        <taxon>Eukaryota</taxon>
        <taxon>Metazoa</taxon>
        <taxon>Ecdysozoa</taxon>
        <taxon>Arthropoda</taxon>
        <taxon>Hexapoda</taxon>
        <taxon>Insecta</taxon>
        <taxon>Pterygota</taxon>
        <taxon>Neoptera</taxon>
        <taxon>Endopterygota</taxon>
        <taxon>Coleoptera</taxon>
        <taxon>Polyphaga</taxon>
        <taxon>Cucujiformia</taxon>
        <taxon>Chrysomeloidea</taxon>
        <taxon>Chrysomelidae</taxon>
        <taxon>Bruchinae</taxon>
        <taxon>Bruchini</taxon>
        <taxon>Acanthoscelides</taxon>
    </lineage>
</organism>
<dbReference type="GO" id="GO:0005634">
    <property type="term" value="C:nucleus"/>
    <property type="evidence" value="ECO:0007669"/>
    <property type="project" value="UniProtKB-SubCell"/>
</dbReference>
<reference evidence="9" key="1">
    <citation type="submission" date="2022-03" db="EMBL/GenBank/DDBJ databases">
        <authorList>
            <person name="Sayadi A."/>
        </authorList>
    </citation>
    <scope>NUCLEOTIDE SEQUENCE</scope>
</reference>
<evidence type="ECO:0000256" key="6">
    <source>
        <dbReference type="ARBA" id="ARBA00022801"/>
    </source>
</evidence>
<dbReference type="GO" id="GO:0004518">
    <property type="term" value="F:nuclease activity"/>
    <property type="evidence" value="ECO:0007669"/>
    <property type="project" value="UniProtKB-KW"/>
</dbReference>
<evidence type="ECO:0000313" key="9">
    <source>
        <dbReference type="EMBL" id="CAH1967247.1"/>
    </source>
</evidence>
<proteinExistence type="inferred from homology"/>
<keyword evidence="10" id="KW-1185">Reference proteome</keyword>
<feature type="domain" description="DDE Tnp4" evidence="8">
    <location>
        <begin position="193"/>
        <end position="359"/>
    </location>
</feature>
<keyword evidence="6" id="KW-0378">Hydrolase</keyword>
<sequence length="431" mass="49844">MFRVRKRILNPSHVQSTSTMAANICQLLDLESESEDEERSILMYLFNRRRTKSEKNAYLRKRQSHGEFNLSREVPDSMFKETFRVNRTQFNEIHELIKNDITGKECNAQKPIGSEEKVAVCLRYLATGDMYKTIGLSYRMGQRTVSNIVCQVCEAIWRRLQPIYMPEPTVEIWKNIALEYERKWQFYNCLGAVDGKHVAIRKPLLSGSSFFNYKQYFSVVLMATVDANYRFTSVNVGSMGRFSDGNIFANSPLGKMLYNGSLDLPEPKPLPGQNTPTPYVFVGDEAFPLMRNLMRPYPKARVAGSYQNKVFNYRLSRARQTVESAFGILAARFRVYKRPFECKLDTIDKIVLATIVLHNYLRTKILSIATGQEENDEVLTNSHENHFIPLALNRTRNSTEAFNIRQKFTECFNSADGSVEWQRRAIERGQF</sequence>
<keyword evidence="5" id="KW-0479">Metal-binding</keyword>
<comment type="subcellular location">
    <subcellularLocation>
        <location evidence="2">Nucleus</location>
    </subcellularLocation>
</comment>
<evidence type="ECO:0000256" key="4">
    <source>
        <dbReference type="ARBA" id="ARBA00022722"/>
    </source>
</evidence>
<gene>
    <name evidence="9" type="ORF">ACAOBT_LOCUS7291</name>
</gene>
<protein>
    <recommendedName>
        <fullName evidence="8">DDE Tnp4 domain-containing protein</fullName>
    </recommendedName>
</protein>
<accession>A0A9P0KB72</accession>
<evidence type="ECO:0000256" key="1">
    <source>
        <dbReference type="ARBA" id="ARBA00001968"/>
    </source>
</evidence>